<reference evidence="1 2" key="1">
    <citation type="submission" date="2021-04" db="EMBL/GenBank/DDBJ databases">
        <title>Metabacillus sp. strain KIGAM252 whole genome sequence.</title>
        <authorList>
            <person name="Seo M.-J."/>
            <person name="Cho E.-S."/>
            <person name="Hwang C.Y."/>
            <person name="Yoon D.J."/>
        </authorList>
    </citation>
    <scope>NUCLEOTIDE SEQUENCE [LARGE SCALE GENOMIC DNA]</scope>
    <source>
        <strain evidence="1 2">KIGAM252</strain>
    </source>
</reference>
<protein>
    <submittedName>
        <fullName evidence="1">DUF5085 family protein</fullName>
    </submittedName>
</protein>
<dbReference type="Proteomes" id="UP000682403">
    <property type="component" value="Unassembled WGS sequence"/>
</dbReference>
<evidence type="ECO:0000313" key="1">
    <source>
        <dbReference type="EMBL" id="MBS2967606.1"/>
    </source>
</evidence>
<organism evidence="1 2">
    <name type="scientific">Metabacillus flavus</name>
    <dbReference type="NCBI Taxonomy" id="2823519"/>
    <lineage>
        <taxon>Bacteria</taxon>
        <taxon>Bacillati</taxon>
        <taxon>Bacillota</taxon>
        <taxon>Bacilli</taxon>
        <taxon>Bacillales</taxon>
        <taxon>Bacillaceae</taxon>
        <taxon>Metabacillus</taxon>
    </lineage>
</organism>
<proteinExistence type="predicted"/>
<comment type="caution">
    <text evidence="1">The sequence shown here is derived from an EMBL/GenBank/DDBJ whole genome shotgun (WGS) entry which is preliminary data.</text>
</comment>
<gene>
    <name evidence="1" type="ORF">J9317_02320</name>
</gene>
<name>A0ABS5LA60_9BACI</name>
<keyword evidence="2" id="KW-1185">Reference proteome</keyword>
<dbReference type="InterPro" id="IPR031664">
    <property type="entry name" value="DUF5085"/>
</dbReference>
<evidence type="ECO:0000313" key="2">
    <source>
        <dbReference type="Proteomes" id="UP000682403"/>
    </source>
</evidence>
<sequence length="150" mass="17707">MEKKPLIFDHLITYVISQPKNNWQEGNFVMETLLLSHDIYRNGPIFFTYNEAVRNAETGNFTYFMPINDSITFEKNGDFQYMDTFTVDNALVLRQAQEEPDFYAAYQKVKDYATENEIQLTETYYCVLLEVYGEYMIDLYVPIKEEGYAS</sequence>
<dbReference type="EMBL" id="JAGVRK010000001">
    <property type="protein sequence ID" value="MBS2967606.1"/>
    <property type="molecule type" value="Genomic_DNA"/>
</dbReference>
<accession>A0ABS5LA60</accession>
<dbReference type="Pfam" id="PF16895">
    <property type="entry name" value="DUF5085"/>
    <property type="match status" value="1"/>
</dbReference>